<dbReference type="Pfam" id="PF04464">
    <property type="entry name" value="Glyphos_transf"/>
    <property type="match status" value="1"/>
</dbReference>
<dbReference type="SUPFAM" id="SSF53756">
    <property type="entry name" value="UDP-Glycosyltransferase/glycogen phosphorylase"/>
    <property type="match status" value="1"/>
</dbReference>
<keyword evidence="9" id="KW-1185">Reference proteome</keyword>
<dbReference type="Gene3D" id="3.40.50.12580">
    <property type="match status" value="1"/>
</dbReference>
<evidence type="ECO:0000256" key="1">
    <source>
        <dbReference type="ARBA" id="ARBA00004202"/>
    </source>
</evidence>
<proteinExistence type="inferred from homology"/>
<dbReference type="PANTHER" id="PTHR37316:SF3">
    <property type="entry name" value="TEICHOIC ACID GLYCEROL-PHOSPHATE TRANSFERASE"/>
    <property type="match status" value="1"/>
</dbReference>
<keyword evidence="7" id="KW-0812">Transmembrane</keyword>
<evidence type="ECO:0000256" key="6">
    <source>
        <dbReference type="ARBA" id="ARBA00023136"/>
    </source>
</evidence>
<dbReference type="InterPro" id="IPR007554">
    <property type="entry name" value="Glycerophosphate_synth"/>
</dbReference>
<evidence type="ECO:0000256" key="7">
    <source>
        <dbReference type="SAM" id="Phobius"/>
    </source>
</evidence>
<evidence type="ECO:0000256" key="2">
    <source>
        <dbReference type="ARBA" id="ARBA00010488"/>
    </source>
</evidence>
<name>A0ABU3L6F2_9FLAO</name>
<evidence type="ECO:0000256" key="5">
    <source>
        <dbReference type="ARBA" id="ARBA00022944"/>
    </source>
</evidence>
<comment type="similarity">
    <text evidence="2">Belongs to the CDP-glycerol glycerophosphotransferase family.</text>
</comment>
<dbReference type="Gene3D" id="3.40.50.11820">
    <property type="match status" value="1"/>
</dbReference>
<reference evidence="8 9" key="1">
    <citation type="submission" date="2023-09" db="EMBL/GenBank/DDBJ databases">
        <title>Novel taxa isolated from Blanes Bay.</title>
        <authorList>
            <person name="Rey-Velasco X."/>
            <person name="Lucena T."/>
        </authorList>
    </citation>
    <scope>NUCLEOTIDE SEQUENCE [LARGE SCALE GENOMIC DNA]</scope>
    <source>
        <strain evidence="8 9">S334</strain>
    </source>
</reference>
<dbReference type="Proteomes" id="UP001250656">
    <property type="component" value="Unassembled WGS sequence"/>
</dbReference>
<keyword evidence="5" id="KW-0777">Teichoic acid biosynthesis</keyword>
<gene>
    <name evidence="8" type="ORF">RQM65_09670</name>
</gene>
<dbReference type="EMBL" id="JAVTTP010000001">
    <property type="protein sequence ID" value="MDT7828928.1"/>
    <property type="molecule type" value="Genomic_DNA"/>
</dbReference>
<comment type="caution">
    <text evidence="8">The sequence shown here is derived from an EMBL/GenBank/DDBJ whole genome shotgun (WGS) entry which is preliminary data.</text>
</comment>
<dbReference type="RefSeq" id="WP_314014534.1">
    <property type="nucleotide sequence ID" value="NZ_JAVTTP010000001.1"/>
</dbReference>
<organism evidence="8 9">
    <name type="scientific">Pricia mediterranea</name>
    <dbReference type="NCBI Taxonomy" id="3076079"/>
    <lineage>
        <taxon>Bacteria</taxon>
        <taxon>Pseudomonadati</taxon>
        <taxon>Bacteroidota</taxon>
        <taxon>Flavobacteriia</taxon>
        <taxon>Flavobacteriales</taxon>
        <taxon>Flavobacteriaceae</taxon>
        <taxon>Pricia</taxon>
    </lineage>
</organism>
<dbReference type="InterPro" id="IPR051612">
    <property type="entry name" value="Teichoic_Acid_Biosynth"/>
</dbReference>
<dbReference type="InterPro" id="IPR043148">
    <property type="entry name" value="TagF_C"/>
</dbReference>
<sequence length="382" mass="44438">MKRLATLFVEKIMFGILSVLIPTQKGLMLFGSGFDRFSDNPKFLFLHFQKNFLEGPVWISSDREEARDLRKKGYRCYYRWSLGAFWMVIRAQFFFVSHTVKDIYPTVPRRGTIINLWHGTPIKQIGFDSLNERIWIEEMIRSGRTLPYERWDYLVTASAQTTFIFERAMRLPEYKIVPLGQPRTDHLLAMTNDAALKEKLSSRLALSRSLEQYTVLLYTPTFRNNESATLTIKRTLVELDRQLRSADDSVLFFKPHPLDRNIFDEEFFKPLTKVLNVSTQDTQELLSVADVLITDYSSILFDFMITKRPIIAYIFDKETYIAENGGLYFSFEDLGTHVASDSTELLNLVMTSKSLKKDYDSQRFNAPNSCAAIEDFVKQLMT</sequence>
<evidence type="ECO:0000313" key="9">
    <source>
        <dbReference type="Proteomes" id="UP001250656"/>
    </source>
</evidence>
<accession>A0ABU3L6F2</accession>
<dbReference type="PANTHER" id="PTHR37316">
    <property type="entry name" value="TEICHOIC ACID GLYCEROL-PHOSPHATE PRIMASE"/>
    <property type="match status" value="1"/>
</dbReference>
<dbReference type="InterPro" id="IPR043149">
    <property type="entry name" value="TagF_N"/>
</dbReference>
<keyword evidence="3" id="KW-1003">Cell membrane</keyword>
<evidence type="ECO:0000256" key="3">
    <source>
        <dbReference type="ARBA" id="ARBA00022475"/>
    </source>
</evidence>
<keyword evidence="4" id="KW-0808">Transferase</keyword>
<keyword evidence="6 7" id="KW-0472">Membrane</keyword>
<keyword evidence="7" id="KW-1133">Transmembrane helix</keyword>
<protein>
    <submittedName>
        <fullName evidence="8">CDP-glycerol glycerophosphotransferase family protein</fullName>
    </submittedName>
</protein>
<comment type="subcellular location">
    <subcellularLocation>
        <location evidence="1">Cell membrane</location>
        <topology evidence="1">Peripheral membrane protein</topology>
    </subcellularLocation>
</comment>
<evidence type="ECO:0000256" key="4">
    <source>
        <dbReference type="ARBA" id="ARBA00022679"/>
    </source>
</evidence>
<evidence type="ECO:0000313" key="8">
    <source>
        <dbReference type="EMBL" id="MDT7828928.1"/>
    </source>
</evidence>
<feature type="transmembrane region" description="Helical" evidence="7">
    <location>
        <begin position="12"/>
        <end position="34"/>
    </location>
</feature>